<dbReference type="InterPro" id="IPR001509">
    <property type="entry name" value="Epimerase_deHydtase"/>
</dbReference>
<feature type="domain" description="NAD-dependent epimerase/dehydratase" evidence="1">
    <location>
        <begin position="3"/>
        <end position="222"/>
    </location>
</feature>
<evidence type="ECO:0000313" key="3">
    <source>
        <dbReference type="Proteomes" id="UP000245461"/>
    </source>
</evidence>
<dbReference type="PANTHER" id="PTHR48079">
    <property type="entry name" value="PROTEIN YEEZ"/>
    <property type="match status" value="1"/>
</dbReference>
<dbReference type="PANTHER" id="PTHR48079:SF6">
    <property type="entry name" value="NAD(P)-BINDING DOMAIN-CONTAINING PROTEIN-RELATED"/>
    <property type="match status" value="1"/>
</dbReference>
<dbReference type="EMBL" id="QGLE01000004">
    <property type="protein sequence ID" value="PWR24310.1"/>
    <property type="molecule type" value="Genomic_DNA"/>
</dbReference>
<gene>
    <name evidence="2" type="ORF">DKG74_09355</name>
</gene>
<dbReference type="RefSeq" id="WP_109905012.1">
    <property type="nucleotide sequence ID" value="NZ_QGLE01000004.1"/>
</dbReference>
<dbReference type="SUPFAM" id="SSF51735">
    <property type="entry name" value="NAD(P)-binding Rossmann-fold domains"/>
    <property type="match status" value="1"/>
</dbReference>
<comment type="caution">
    <text evidence="2">The sequence shown here is derived from an EMBL/GenBank/DDBJ whole genome shotgun (WGS) entry which is preliminary data.</text>
</comment>
<dbReference type="AlphaFoldDB" id="A0A317EDV1"/>
<name>A0A317EDV1_9PROT</name>
<dbReference type="Gene3D" id="3.40.50.720">
    <property type="entry name" value="NAD(P)-binding Rossmann-like Domain"/>
    <property type="match status" value="1"/>
</dbReference>
<proteinExistence type="predicted"/>
<dbReference type="Proteomes" id="UP000245461">
    <property type="component" value="Unassembled WGS sequence"/>
</dbReference>
<accession>A0A317EDV1</accession>
<organism evidence="2 3">
    <name type="scientific">Zavarzinia aquatilis</name>
    <dbReference type="NCBI Taxonomy" id="2211142"/>
    <lineage>
        <taxon>Bacteria</taxon>
        <taxon>Pseudomonadati</taxon>
        <taxon>Pseudomonadota</taxon>
        <taxon>Alphaproteobacteria</taxon>
        <taxon>Rhodospirillales</taxon>
        <taxon>Zavarziniaceae</taxon>
        <taxon>Zavarzinia</taxon>
    </lineage>
</organism>
<keyword evidence="3" id="KW-1185">Reference proteome</keyword>
<evidence type="ECO:0000313" key="2">
    <source>
        <dbReference type="EMBL" id="PWR24310.1"/>
    </source>
</evidence>
<reference evidence="2 3" key="1">
    <citation type="submission" date="2018-05" db="EMBL/GenBank/DDBJ databases">
        <title>Zavarzinia sp. HR-AS.</title>
        <authorList>
            <person name="Lee Y."/>
            <person name="Jeon C.O."/>
        </authorList>
    </citation>
    <scope>NUCLEOTIDE SEQUENCE [LARGE SCALE GENOMIC DNA]</scope>
    <source>
        <strain evidence="2 3">HR-AS</strain>
    </source>
</reference>
<dbReference type="InterPro" id="IPR051783">
    <property type="entry name" value="NAD(P)-dependent_oxidoreduct"/>
</dbReference>
<dbReference type="OrthoDB" id="9801785at2"/>
<dbReference type="GO" id="GO:0004029">
    <property type="term" value="F:aldehyde dehydrogenase (NAD+) activity"/>
    <property type="evidence" value="ECO:0007669"/>
    <property type="project" value="TreeGrafter"/>
</dbReference>
<dbReference type="Pfam" id="PF01370">
    <property type="entry name" value="Epimerase"/>
    <property type="match status" value="1"/>
</dbReference>
<evidence type="ECO:0000259" key="1">
    <source>
        <dbReference type="Pfam" id="PF01370"/>
    </source>
</evidence>
<dbReference type="GO" id="GO:0005737">
    <property type="term" value="C:cytoplasm"/>
    <property type="evidence" value="ECO:0007669"/>
    <property type="project" value="TreeGrafter"/>
</dbReference>
<protein>
    <submittedName>
        <fullName evidence="2">Dihydroflavonol 4-reductase</fullName>
    </submittedName>
</protein>
<dbReference type="InterPro" id="IPR036291">
    <property type="entry name" value="NAD(P)-bd_dom_sf"/>
</dbReference>
<sequence length="340" mass="37185">MKIFVTGATGFVGAHTARALLAAGHELRLLARDPEALRRYFRRFGPVPDDIVAGDMRDAALMDKAMRGCDAVFHAAALVSVDPKRAEEIYRNNLAGIDAVLGTACRQGVERILYVSSLSVLFQKGVTRIDESTPLGRPANAYARSKRDCDEHVRRMQAEGRPVQMTYPAGIFGPDDPKLSEANHGVTSFVKVVPQTSTGLQAIDVRDLADAHRFLLENPPQGDFEAARFIVGGRYYPWAEFHGLLQTLTGRRIAAPRLPGAVLRAMGGFVDTLRKLVPFETQVSGEAMSYVTEWAEASSARILGRMGRDFRSGAETFGDTIRWLVAEGHLDAKFAGRLAA</sequence>